<feature type="domain" description="WW" evidence="6">
    <location>
        <begin position="10"/>
        <end position="44"/>
    </location>
</feature>
<dbReference type="Gene3D" id="2.20.70.10">
    <property type="match status" value="5"/>
</dbReference>
<dbReference type="InterPro" id="IPR051583">
    <property type="entry name" value="YAP1"/>
</dbReference>
<reference evidence="7 8" key="1">
    <citation type="submission" date="2015-12" db="EMBL/GenBank/DDBJ databases">
        <title>Draft genome sequence of Moniliophthora roreri, the causal agent of frosty pod rot of cacao.</title>
        <authorList>
            <person name="Aime M.C."/>
            <person name="Diaz-Valderrama J.R."/>
            <person name="Kijpornyongpan T."/>
            <person name="Phillips-Mora W."/>
        </authorList>
    </citation>
    <scope>NUCLEOTIDE SEQUENCE [LARGE SCALE GENOMIC DNA]</scope>
    <source>
        <strain evidence="7 8">MCA 2952</strain>
    </source>
</reference>
<evidence type="ECO:0000256" key="2">
    <source>
        <dbReference type="ARBA" id="ARBA00004496"/>
    </source>
</evidence>
<dbReference type="PROSITE" id="PS50020">
    <property type="entry name" value="WW_DOMAIN_2"/>
    <property type="match status" value="5"/>
</dbReference>
<dbReference type="AlphaFoldDB" id="A0A0W0F233"/>
<evidence type="ECO:0000256" key="4">
    <source>
        <dbReference type="ARBA" id="ARBA00023242"/>
    </source>
</evidence>
<gene>
    <name evidence="7" type="ORF">WG66_17035</name>
</gene>
<dbReference type="CDD" id="cd00201">
    <property type="entry name" value="WW"/>
    <property type="match status" value="4"/>
</dbReference>
<keyword evidence="4" id="KW-0539">Nucleus</keyword>
<dbReference type="PANTHER" id="PTHR17616:SF8">
    <property type="entry name" value="TRANSCRIPTIONAL COACTIVATOR YORKIE"/>
    <property type="match status" value="1"/>
</dbReference>
<dbReference type="InterPro" id="IPR001202">
    <property type="entry name" value="WW_dom"/>
</dbReference>
<evidence type="ECO:0000256" key="1">
    <source>
        <dbReference type="ARBA" id="ARBA00004123"/>
    </source>
</evidence>
<dbReference type="GO" id="GO:0035329">
    <property type="term" value="P:hippo signaling"/>
    <property type="evidence" value="ECO:0007669"/>
    <property type="project" value="TreeGrafter"/>
</dbReference>
<evidence type="ECO:0000259" key="6">
    <source>
        <dbReference type="PROSITE" id="PS50020"/>
    </source>
</evidence>
<evidence type="ECO:0000313" key="8">
    <source>
        <dbReference type="Proteomes" id="UP000054988"/>
    </source>
</evidence>
<proteinExistence type="predicted"/>
<comment type="subcellular location">
    <subcellularLocation>
        <location evidence="2">Cytoplasm</location>
    </subcellularLocation>
    <subcellularLocation>
        <location evidence="1">Nucleus</location>
    </subcellularLocation>
</comment>
<dbReference type="GO" id="GO:0005737">
    <property type="term" value="C:cytoplasm"/>
    <property type="evidence" value="ECO:0007669"/>
    <property type="project" value="UniProtKB-SubCell"/>
</dbReference>
<evidence type="ECO:0000256" key="3">
    <source>
        <dbReference type="ARBA" id="ARBA00022490"/>
    </source>
</evidence>
<evidence type="ECO:0000256" key="5">
    <source>
        <dbReference type="SAM" id="MobiDB-lite"/>
    </source>
</evidence>
<protein>
    <recommendedName>
        <fullName evidence="6">WW domain-containing protein</fullName>
    </recommendedName>
</protein>
<dbReference type="Pfam" id="PF00397">
    <property type="entry name" value="WW"/>
    <property type="match status" value="3"/>
</dbReference>
<feature type="domain" description="WW" evidence="6">
    <location>
        <begin position="70"/>
        <end position="104"/>
    </location>
</feature>
<dbReference type="PROSITE" id="PS01159">
    <property type="entry name" value="WW_DOMAIN_1"/>
    <property type="match status" value="1"/>
</dbReference>
<accession>A0A0W0F233</accession>
<dbReference type="SMART" id="SM00456">
    <property type="entry name" value="WW"/>
    <property type="match status" value="5"/>
</dbReference>
<feature type="domain" description="WW" evidence="6">
    <location>
        <begin position="187"/>
        <end position="209"/>
    </location>
</feature>
<feature type="region of interest" description="Disordered" evidence="5">
    <location>
        <begin position="202"/>
        <end position="227"/>
    </location>
</feature>
<name>A0A0W0F233_MONRR</name>
<dbReference type="GO" id="GO:0003713">
    <property type="term" value="F:transcription coactivator activity"/>
    <property type="evidence" value="ECO:0007669"/>
    <property type="project" value="TreeGrafter"/>
</dbReference>
<feature type="compositionally biased region" description="Polar residues" evidence="5">
    <location>
        <begin position="1"/>
        <end position="11"/>
    </location>
</feature>
<organism evidence="7 8">
    <name type="scientific">Moniliophthora roreri</name>
    <name type="common">Frosty pod rot fungus</name>
    <name type="synonym">Monilia roreri</name>
    <dbReference type="NCBI Taxonomy" id="221103"/>
    <lineage>
        <taxon>Eukaryota</taxon>
        <taxon>Fungi</taxon>
        <taxon>Dikarya</taxon>
        <taxon>Basidiomycota</taxon>
        <taxon>Agaricomycotina</taxon>
        <taxon>Agaricomycetes</taxon>
        <taxon>Agaricomycetidae</taxon>
        <taxon>Agaricales</taxon>
        <taxon>Marasmiineae</taxon>
        <taxon>Marasmiaceae</taxon>
        <taxon>Moniliophthora</taxon>
    </lineage>
</organism>
<dbReference type="Proteomes" id="UP000054988">
    <property type="component" value="Unassembled WGS sequence"/>
</dbReference>
<keyword evidence="3" id="KW-0963">Cytoplasm</keyword>
<feature type="region of interest" description="Disordered" evidence="5">
    <location>
        <begin position="39"/>
        <end position="74"/>
    </location>
</feature>
<dbReference type="eggNOG" id="KOG0940">
    <property type="taxonomic scope" value="Eukaryota"/>
</dbReference>
<dbReference type="EMBL" id="LATX01002387">
    <property type="protein sequence ID" value="KTB30379.1"/>
    <property type="molecule type" value="Genomic_DNA"/>
</dbReference>
<feature type="region of interest" description="Disordered" evidence="5">
    <location>
        <begin position="1"/>
        <end position="27"/>
    </location>
</feature>
<dbReference type="GO" id="GO:0045944">
    <property type="term" value="P:positive regulation of transcription by RNA polymerase II"/>
    <property type="evidence" value="ECO:0007669"/>
    <property type="project" value="TreeGrafter"/>
</dbReference>
<feature type="domain" description="WW" evidence="6">
    <location>
        <begin position="151"/>
        <end position="174"/>
    </location>
</feature>
<comment type="caution">
    <text evidence="7">The sequence shown here is derived from an EMBL/GenBank/DDBJ whole genome shotgun (WGS) entry which is preliminary data.</text>
</comment>
<dbReference type="GO" id="GO:0005634">
    <property type="term" value="C:nucleus"/>
    <property type="evidence" value="ECO:0007669"/>
    <property type="project" value="UniProtKB-SubCell"/>
</dbReference>
<dbReference type="PANTHER" id="PTHR17616">
    <property type="entry name" value="YES-ASSOCIATED PROTEIN YAP1 FAMILY MEMBER"/>
    <property type="match status" value="1"/>
</dbReference>
<feature type="domain" description="WW" evidence="6">
    <location>
        <begin position="109"/>
        <end position="142"/>
    </location>
</feature>
<evidence type="ECO:0000313" key="7">
    <source>
        <dbReference type="EMBL" id="KTB30379.1"/>
    </source>
</evidence>
<dbReference type="SUPFAM" id="SSF51045">
    <property type="entry name" value="WW domain"/>
    <property type="match status" value="5"/>
</dbReference>
<sequence>MTTSNPQNNTELPPGWEERFDAQTGSPFYIDHNNSIMTWTDPRLPPAQPTTPSRHDSRSMTGTGKAQDGSLLPSNWERRFDHQVGSHYYIDHTNCTFTYLDPPPAPLYMPLPKGWEQRVDLKNRVYFVDHNSKTTTWKDPRLRPDVEIRLMETSNTPYYVDHRTGATSWEDPRFPGNTRPAVEIRCTEDGKLFYVDHRTKQTSWSNPREPPVVNFRQTPLPRYDTTL</sequence>
<dbReference type="InterPro" id="IPR036020">
    <property type="entry name" value="WW_dom_sf"/>
</dbReference>